<dbReference type="Pfam" id="PF01541">
    <property type="entry name" value="GIY-YIG"/>
    <property type="match status" value="1"/>
</dbReference>
<evidence type="ECO:0000313" key="2">
    <source>
        <dbReference type="EMBL" id="PIR78234.1"/>
    </source>
</evidence>
<dbReference type="SUPFAM" id="SSF82771">
    <property type="entry name" value="GIY-YIG endonuclease"/>
    <property type="match status" value="1"/>
</dbReference>
<name>A0A2H0TYE0_9BACT</name>
<organism evidence="2 3">
    <name type="scientific">Candidatus Magasanikbacteria bacterium CG10_big_fil_rev_8_21_14_0_10_36_16</name>
    <dbReference type="NCBI Taxonomy" id="1974645"/>
    <lineage>
        <taxon>Bacteria</taxon>
        <taxon>Candidatus Magasanikiibacteriota</taxon>
    </lineage>
</organism>
<protein>
    <recommendedName>
        <fullName evidence="1">GIY-YIG domain-containing protein</fullName>
    </recommendedName>
</protein>
<dbReference type="InterPro" id="IPR000305">
    <property type="entry name" value="GIY-YIG_endonuc"/>
</dbReference>
<dbReference type="Proteomes" id="UP000230852">
    <property type="component" value="Unassembled WGS sequence"/>
</dbReference>
<feature type="domain" description="GIY-YIG" evidence="1">
    <location>
        <begin position="18"/>
        <end position="94"/>
    </location>
</feature>
<evidence type="ECO:0000259" key="1">
    <source>
        <dbReference type="PROSITE" id="PS50164"/>
    </source>
</evidence>
<feature type="non-terminal residue" evidence="2">
    <location>
        <position position="1"/>
    </location>
</feature>
<proteinExistence type="predicted"/>
<dbReference type="InterPro" id="IPR035901">
    <property type="entry name" value="GIY-YIG_endonuc_sf"/>
</dbReference>
<gene>
    <name evidence="2" type="ORF">COU28_02680</name>
</gene>
<comment type="caution">
    <text evidence="2">The sequence shown here is derived from an EMBL/GenBank/DDBJ whole genome shotgun (WGS) entry which is preliminary data.</text>
</comment>
<evidence type="ECO:0000313" key="3">
    <source>
        <dbReference type="Proteomes" id="UP000230852"/>
    </source>
</evidence>
<accession>A0A2H0TYE0</accession>
<dbReference type="Gene3D" id="3.40.1440.10">
    <property type="entry name" value="GIY-YIG endonuclease"/>
    <property type="match status" value="1"/>
</dbReference>
<reference evidence="3" key="1">
    <citation type="submission" date="2017-09" db="EMBL/GenBank/DDBJ databases">
        <title>Depth-based differentiation of microbial function through sediment-hosted aquifers and enrichment of novel symbionts in the deep terrestrial subsurface.</title>
        <authorList>
            <person name="Probst A.J."/>
            <person name="Ladd B."/>
            <person name="Jarett J.K."/>
            <person name="Geller-Mcgrath D.E."/>
            <person name="Sieber C.M.K."/>
            <person name="Emerson J.B."/>
            <person name="Anantharaman K."/>
            <person name="Thomas B.C."/>
            <person name="Malmstrom R."/>
            <person name="Stieglmeier M."/>
            <person name="Klingl A."/>
            <person name="Woyke T."/>
            <person name="Ryan C.M."/>
            <person name="Banfield J.F."/>
        </authorList>
    </citation>
    <scope>NUCLEOTIDE SEQUENCE [LARGE SCALE GENOMIC DNA]</scope>
</reference>
<dbReference type="AlphaFoldDB" id="A0A2H0TYE0"/>
<sequence length="104" mass="12145">EHLVWDQRVEGSSPFTPTMYHVYFLRSLKTNKIYCGFSDKDPKIRLTEHNQGSNKWTKANGPFVLLYFESYYCKKDALHRELFYKSGFGRKIRDAILSSVSAKG</sequence>
<dbReference type="EMBL" id="PFBU01000054">
    <property type="protein sequence ID" value="PIR78234.1"/>
    <property type="molecule type" value="Genomic_DNA"/>
</dbReference>
<dbReference type="PROSITE" id="PS50164">
    <property type="entry name" value="GIY_YIG"/>
    <property type="match status" value="1"/>
</dbReference>